<organism evidence="2 3">
    <name type="scientific">Nostocoides japonicum T1-X7</name>
    <dbReference type="NCBI Taxonomy" id="1194083"/>
    <lineage>
        <taxon>Bacteria</taxon>
        <taxon>Bacillati</taxon>
        <taxon>Actinomycetota</taxon>
        <taxon>Actinomycetes</taxon>
        <taxon>Micrococcales</taxon>
        <taxon>Intrasporangiaceae</taxon>
        <taxon>Nostocoides</taxon>
    </lineage>
</organism>
<feature type="region of interest" description="Disordered" evidence="1">
    <location>
        <begin position="37"/>
        <end position="58"/>
    </location>
</feature>
<gene>
    <name evidence="2" type="ORF">BN12_240043</name>
</gene>
<sequence length="146" mass="15546">MAESNVAVARAARRPSNRSGITTGLLATAHTEASGVSARRIPRSPEHWPTAQATSGAAAGHHLVAATRSGTPTVERGDGPLALPAQDVQASLHRRSSSEAVVAWVFAGHAPWRGVGSTVAFSPGRCQRDFDYRSHSHRLWPTWILL</sequence>
<proteinExistence type="predicted"/>
<dbReference type="EMBL" id="CAJB01000157">
    <property type="protein sequence ID" value="CCH77974.1"/>
    <property type="molecule type" value="Genomic_DNA"/>
</dbReference>
<accession>A0A077M183</accession>
<evidence type="ECO:0000256" key="1">
    <source>
        <dbReference type="SAM" id="MobiDB-lite"/>
    </source>
</evidence>
<name>A0A077M183_9MICO</name>
<dbReference type="STRING" id="1194083.BN12_240043"/>
<dbReference type="Proteomes" id="UP000035721">
    <property type="component" value="Unassembled WGS sequence"/>
</dbReference>
<evidence type="ECO:0000313" key="3">
    <source>
        <dbReference type="Proteomes" id="UP000035721"/>
    </source>
</evidence>
<comment type="caution">
    <text evidence="2">The sequence shown here is derived from an EMBL/GenBank/DDBJ whole genome shotgun (WGS) entry which is preliminary data.</text>
</comment>
<evidence type="ECO:0000313" key="2">
    <source>
        <dbReference type="EMBL" id="CCH77974.1"/>
    </source>
</evidence>
<keyword evidence="3" id="KW-1185">Reference proteome</keyword>
<reference evidence="2 3" key="1">
    <citation type="journal article" date="2013" name="ISME J.">
        <title>A metabolic model for members of the genus Tetrasphaera involved in enhanced biological phosphorus removal.</title>
        <authorList>
            <person name="Kristiansen R."/>
            <person name="Nguyen H.T.T."/>
            <person name="Saunders A.M."/>
            <person name="Nielsen J.L."/>
            <person name="Wimmer R."/>
            <person name="Le V.Q."/>
            <person name="McIlroy S.J."/>
            <person name="Petrovski S."/>
            <person name="Seviour R.J."/>
            <person name="Calteau A."/>
            <person name="Nielsen K.L."/>
            <person name="Nielsen P.H."/>
        </authorList>
    </citation>
    <scope>NUCLEOTIDE SEQUENCE [LARGE SCALE GENOMIC DNA]</scope>
    <source>
        <strain evidence="2 3">T1-X7</strain>
    </source>
</reference>
<protein>
    <submittedName>
        <fullName evidence="2">Uncharacterized protein</fullName>
    </submittedName>
</protein>
<dbReference type="AlphaFoldDB" id="A0A077M183"/>
<feature type="region of interest" description="Disordered" evidence="1">
    <location>
        <begin position="1"/>
        <end position="21"/>
    </location>
</feature>